<organism evidence="1 2">
    <name type="scientific">Sinorhizobium americanum</name>
    <dbReference type="NCBI Taxonomy" id="194963"/>
    <lineage>
        <taxon>Bacteria</taxon>
        <taxon>Pseudomonadati</taxon>
        <taxon>Pseudomonadota</taxon>
        <taxon>Alphaproteobacteria</taxon>
        <taxon>Hyphomicrobiales</taxon>
        <taxon>Rhizobiaceae</taxon>
        <taxon>Sinorhizobium/Ensifer group</taxon>
        <taxon>Sinorhizobium</taxon>
    </lineage>
</organism>
<evidence type="ECO:0000313" key="1">
    <source>
        <dbReference type="EMBL" id="APG89447.1"/>
    </source>
</evidence>
<dbReference type="InterPro" id="IPR025412">
    <property type="entry name" value="DUF4304"/>
</dbReference>
<dbReference type="KEGG" id="same:SAMCFNEI73_Ch0111"/>
<evidence type="ECO:0000313" key="2">
    <source>
        <dbReference type="Proteomes" id="UP000182306"/>
    </source>
</evidence>
<accession>A0A1L3LH93</accession>
<reference evidence="1 2" key="1">
    <citation type="submission" date="2015-10" db="EMBL/GenBank/DDBJ databases">
        <title>Genomic differences between typical nodule nitrogen-fixing rhizobial strains and those coming from bean seeds.</title>
        <authorList>
            <person name="Peralta H."/>
            <person name="Aguilar-Vera A."/>
            <person name="Diaz R."/>
            <person name="Mora Y."/>
            <person name="Martinez-Batallar G."/>
            <person name="Salazar E."/>
            <person name="Vargas-Lagunas C."/>
            <person name="Encarnacion S."/>
            <person name="Girard L."/>
            <person name="Mora J."/>
        </authorList>
    </citation>
    <scope>NUCLEOTIDE SEQUENCE [LARGE SCALE GENOMIC DNA]</scope>
    <source>
        <strain evidence="1 2">CFNEI 73</strain>
    </source>
</reference>
<keyword evidence="2" id="KW-1185">Reference proteome</keyword>
<dbReference type="Pfam" id="PF14137">
    <property type="entry name" value="DUF4304"/>
    <property type="match status" value="1"/>
</dbReference>
<dbReference type="Proteomes" id="UP000182306">
    <property type="component" value="Chromosome"/>
</dbReference>
<protein>
    <recommendedName>
        <fullName evidence="3">DUF4304 domain-containing protein</fullName>
    </recommendedName>
</protein>
<dbReference type="EMBL" id="CP013107">
    <property type="protein sequence ID" value="APG89447.1"/>
    <property type="molecule type" value="Genomic_DNA"/>
</dbReference>
<name>A0A1L3LH93_9HYPH</name>
<sequence length="164" mass="18994">MIGEELAPYLRTVGFLRDGQTWNRRTEGVVQVISVQRSMNNTELNSRFTINVGVTPDTRPANTRLAEHECRSRLRIGFLRAERQDHWYRYRPRDPASVRRAVAEARADVEAYVMPYLSQKPGDFSPLLLQATSAMQTHVRAWKAFDSLCQRIVRLWPFKTTSGR</sequence>
<proteinExistence type="predicted"/>
<gene>
    <name evidence="1" type="ORF">SAMCFNEI73_Ch0111</name>
</gene>
<evidence type="ECO:0008006" key="3">
    <source>
        <dbReference type="Google" id="ProtNLM"/>
    </source>
</evidence>
<dbReference type="AlphaFoldDB" id="A0A1L3LH93"/>